<proteinExistence type="predicted"/>
<dbReference type="PRINTS" id="PR00315">
    <property type="entry name" value="ELONGATNFCT"/>
</dbReference>
<dbReference type="InterPro" id="IPR044128">
    <property type="entry name" value="eIF2g_GTP-bd"/>
</dbReference>
<evidence type="ECO:0000259" key="4">
    <source>
        <dbReference type="PROSITE" id="PS51722"/>
    </source>
</evidence>
<feature type="non-terminal residue" evidence="5">
    <location>
        <position position="290"/>
    </location>
</feature>
<keyword evidence="3" id="KW-0342">GTP-binding</keyword>
<dbReference type="Gene3D" id="3.40.50.300">
    <property type="entry name" value="P-loop containing nucleotide triphosphate hydrolases"/>
    <property type="match status" value="1"/>
</dbReference>
<dbReference type="InterPro" id="IPR050543">
    <property type="entry name" value="eIF2G"/>
</dbReference>
<dbReference type="NCBIfam" id="TIGR00231">
    <property type="entry name" value="small_GTP"/>
    <property type="match status" value="1"/>
</dbReference>
<evidence type="ECO:0000256" key="3">
    <source>
        <dbReference type="ARBA" id="ARBA00023134"/>
    </source>
</evidence>
<dbReference type="AlphaFoldDB" id="A0A382UUC1"/>
<feature type="non-terminal residue" evidence="5">
    <location>
        <position position="1"/>
    </location>
</feature>
<dbReference type="PANTHER" id="PTHR42854:SF3">
    <property type="entry name" value="EUKARYOTIC TRANSLATION INITIATION FACTOR 2 SUBUNIT 3-RELATED"/>
    <property type="match status" value="1"/>
</dbReference>
<keyword evidence="1" id="KW-0547">Nucleotide-binding</keyword>
<accession>A0A382UUC1</accession>
<dbReference type="SUPFAM" id="SSF50447">
    <property type="entry name" value="Translation proteins"/>
    <property type="match status" value="1"/>
</dbReference>
<sequence length="290" mass="31537">KPKFMSKTVMPEMNIGLIGHVDHGKTTLTSALSGKWTDTHSEELKRGITIKLGYADITIRKDSKGNLTTSEKDDKGKKNKIIRRVSLIDAPGHETLMAVMISGAAIMNGAILMIAANEKCPQPQTREHLTVLKILGIKNIIVVQNKVDLISEKEAKENYFQIKKFVKHTLGFEVPIIPLSAQKGANIDILLEAIQEFMPTSKIKRGDNSEFIVARSFDINKPGTEIKKLSGGILGGTITSGKLKVGQEIEISPGFKSDRKGVSTWTPVKTKIKNIISGGISVKNKGPGGS</sequence>
<dbReference type="GO" id="GO:0001731">
    <property type="term" value="P:formation of translation preinitiation complex"/>
    <property type="evidence" value="ECO:0007669"/>
    <property type="project" value="TreeGrafter"/>
</dbReference>
<dbReference type="GO" id="GO:0005525">
    <property type="term" value="F:GTP binding"/>
    <property type="evidence" value="ECO:0007669"/>
    <property type="project" value="UniProtKB-KW"/>
</dbReference>
<evidence type="ECO:0000313" key="5">
    <source>
        <dbReference type="EMBL" id="SVD37856.1"/>
    </source>
</evidence>
<dbReference type="CDD" id="cd01888">
    <property type="entry name" value="eIF2_gamma"/>
    <property type="match status" value="1"/>
</dbReference>
<dbReference type="InterPro" id="IPR027417">
    <property type="entry name" value="P-loop_NTPase"/>
</dbReference>
<dbReference type="GO" id="GO:0003924">
    <property type="term" value="F:GTPase activity"/>
    <property type="evidence" value="ECO:0007669"/>
    <property type="project" value="InterPro"/>
</dbReference>
<dbReference type="InterPro" id="IPR005225">
    <property type="entry name" value="Small_GTP-bd"/>
</dbReference>
<evidence type="ECO:0000256" key="1">
    <source>
        <dbReference type="ARBA" id="ARBA00022741"/>
    </source>
</evidence>
<name>A0A382UUC1_9ZZZZ</name>
<dbReference type="GO" id="GO:0003743">
    <property type="term" value="F:translation initiation factor activity"/>
    <property type="evidence" value="ECO:0007669"/>
    <property type="project" value="TreeGrafter"/>
</dbReference>
<reference evidence="5" key="1">
    <citation type="submission" date="2018-05" db="EMBL/GenBank/DDBJ databases">
        <authorList>
            <person name="Lanie J.A."/>
            <person name="Ng W.-L."/>
            <person name="Kazmierczak K.M."/>
            <person name="Andrzejewski T.M."/>
            <person name="Davidsen T.M."/>
            <person name="Wayne K.J."/>
            <person name="Tettelin H."/>
            <person name="Glass J.I."/>
            <person name="Rusch D."/>
            <person name="Podicherti R."/>
            <person name="Tsui H.-C.T."/>
            <person name="Winkler M.E."/>
        </authorList>
    </citation>
    <scope>NUCLEOTIDE SEQUENCE</scope>
</reference>
<dbReference type="SUPFAM" id="SSF52540">
    <property type="entry name" value="P-loop containing nucleoside triphosphate hydrolases"/>
    <property type="match status" value="1"/>
</dbReference>
<dbReference type="EMBL" id="UINC01146875">
    <property type="protein sequence ID" value="SVD37856.1"/>
    <property type="molecule type" value="Genomic_DNA"/>
</dbReference>
<dbReference type="PANTHER" id="PTHR42854">
    <property type="entry name" value="EUKARYOTIC TRANSLATION INITIATION FACTOR 2 SUBUNIT 3 FAMILY MEMBER"/>
    <property type="match status" value="1"/>
</dbReference>
<protein>
    <recommendedName>
        <fullName evidence="4">Tr-type G domain-containing protein</fullName>
    </recommendedName>
</protein>
<dbReference type="GO" id="GO:0000049">
    <property type="term" value="F:tRNA binding"/>
    <property type="evidence" value="ECO:0007669"/>
    <property type="project" value="TreeGrafter"/>
</dbReference>
<dbReference type="GO" id="GO:0005829">
    <property type="term" value="C:cytosol"/>
    <property type="evidence" value="ECO:0007669"/>
    <property type="project" value="TreeGrafter"/>
</dbReference>
<dbReference type="Gene3D" id="2.40.30.10">
    <property type="entry name" value="Translation factors"/>
    <property type="match status" value="1"/>
</dbReference>
<dbReference type="InterPro" id="IPR000795">
    <property type="entry name" value="T_Tr_GTP-bd_dom"/>
</dbReference>
<organism evidence="5">
    <name type="scientific">marine metagenome</name>
    <dbReference type="NCBI Taxonomy" id="408172"/>
    <lineage>
        <taxon>unclassified sequences</taxon>
        <taxon>metagenomes</taxon>
        <taxon>ecological metagenomes</taxon>
    </lineage>
</organism>
<dbReference type="NCBIfam" id="NF003077">
    <property type="entry name" value="PRK04000.1"/>
    <property type="match status" value="1"/>
</dbReference>
<evidence type="ECO:0000256" key="2">
    <source>
        <dbReference type="ARBA" id="ARBA00022917"/>
    </source>
</evidence>
<gene>
    <name evidence="5" type="ORF">METZ01_LOCUS390710</name>
</gene>
<dbReference type="PROSITE" id="PS51722">
    <property type="entry name" value="G_TR_2"/>
    <property type="match status" value="1"/>
</dbReference>
<dbReference type="InterPro" id="IPR009000">
    <property type="entry name" value="Transl_B-barrel_sf"/>
</dbReference>
<feature type="domain" description="Tr-type G" evidence="4">
    <location>
        <begin position="10"/>
        <end position="202"/>
    </location>
</feature>
<keyword evidence="2" id="KW-0648">Protein biosynthesis</keyword>
<dbReference type="Pfam" id="PF00009">
    <property type="entry name" value="GTP_EFTU"/>
    <property type="match status" value="1"/>
</dbReference>